<keyword evidence="4" id="KW-1185">Reference proteome</keyword>
<dbReference type="InterPro" id="IPR050111">
    <property type="entry name" value="C-type_lectin/snaclec_domain"/>
</dbReference>
<dbReference type="GeneTree" id="ENSGT01050000244842"/>
<dbReference type="InterPro" id="IPR016187">
    <property type="entry name" value="CTDL_fold"/>
</dbReference>
<dbReference type="Pfam" id="PF00059">
    <property type="entry name" value="Lectin_C"/>
    <property type="match status" value="1"/>
</dbReference>
<reference evidence="3" key="3">
    <citation type="submission" date="2025-09" db="UniProtKB">
        <authorList>
            <consortium name="Ensembl"/>
        </authorList>
    </citation>
    <scope>IDENTIFICATION</scope>
</reference>
<evidence type="ECO:0000256" key="1">
    <source>
        <dbReference type="SAM" id="SignalP"/>
    </source>
</evidence>
<dbReference type="InterPro" id="IPR001304">
    <property type="entry name" value="C-type_lectin-like"/>
</dbReference>
<evidence type="ECO:0000313" key="3">
    <source>
        <dbReference type="Ensembl" id="ENSDCDP00010060348.1"/>
    </source>
</evidence>
<accession>A0AAY4ESJ8</accession>
<dbReference type="Proteomes" id="UP000694580">
    <property type="component" value="Chromosome 3"/>
</dbReference>
<dbReference type="CDD" id="cd00037">
    <property type="entry name" value="CLECT"/>
    <property type="match status" value="1"/>
</dbReference>
<dbReference type="AlphaFoldDB" id="A0AAY4ESJ8"/>
<protein>
    <recommendedName>
        <fullName evidence="2">C-type lectin domain-containing protein</fullName>
    </recommendedName>
</protein>
<sequence length="166" mass="18469">GSRRASLLGVMVPTTMMARWALVVDEPKPWEEAEAACRKEGGHLTSVDMSYDQAFIAGAVVQGKSDAWIGLRRQEDSGVYSWTDGWPVFFTHWGPGEPSNHKGEGCVSMHAPSYFIHGTWNDTACTMDLLVAIGNVNTLFFLYKIAFFLCVSLYKVSSHCKYNTHL</sequence>
<dbReference type="SMART" id="SM00034">
    <property type="entry name" value="CLECT"/>
    <property type="match status" value="1"/>
</dbReference>
<reference evidence="3" key="2">
    <citation type="submission" date="2025-08" db="UniProtKB">
        <authorList>
            <consortium name="Ensembl"/>
        </authorList>
    </citation>
    <scope>IDENTIFICATION</scope>
</reference>
<feature type="domain" description="C-type lectin" evidence="2">
    <location>
        <begin position="26"/>
        <end position="125"/>
    </location>
</feature>
<proteinExistence type="predicted"/>
<evidence type="ECO:0000313" key="4">
    <source>
        <dbReference type="Proteomes" id="UP000694580"/>
    </source>
</evidence>
<organism evidence="3 4">
    <name type="scientific">Denticeps clupeoides</name>
    <name type="common">denticle herring</name>
    <dbReference type="NCBI Taxonomy" id="299321"/>
    <lineage>
        <taxon>Eukaryota</taxon>
        <taxon>Metazoa</taxon>
        <taxon>Chordata</taxon>
        <taxon>Craniata</taxon>
        <taxon>Vertebrata</taxon>
        <taxon>Euteleostomi</taxon>
        <taxon>Actinopterygii</taxon>
        <taxon>Neopterygii</taxon>
        <taxon>Teleostei</taxon>
        <taxon>Clupei</taxon>
        <taxon>Clupeiformes</taxon>
        <taxon>Denticipitoidei</taxon>
        <taxon>Denticipitidae</taxon>
        <taxon>Denticeps</taxon>
    </lineage>
</organism>
<keyword evidence="1" id="KW-0732">Signal</keyword>
<feature type="signal peptide" evidence="1">
    <location>
        <begin position="1"/>
        <end position="21"/>
    </location>
</feature>
<name>A0AAY4ESJ8_9TELE</name>
<dbReference type="InterPro" id="IPR016186">
    <property type="entry name" value="C-type_lectin-like/link_sf"/>
</dbReference>
<dbReference type="Ensembl" id="ENSDCDT00010071095.1">
    <property type="protein sequence ID" value="ENSDCDP00010060348.1"/>
    <property type="gene ID" value="ENSDCDG00010033556.1"/>
</dbReference>
<feature type="chain" id="PRO_5044211820" description="C-type lectin domain-containing protein" evidence="1">
    <location>
        <begin position="22"/>
        <end position="166"/>
    </location>
</feature>
<reference evidence="3 4" key="1">
    <citation type="submission" date="2020-06" db="EMBL/GenBank/DDBJ databases">
        <authorList>
            <consortium name="Wellcome Sanger Institute Data Sharing"/>
        </authorList>
    </citation>
    <scope>NUCLEOTIDE SEQUENCE [LARGE SCALE GENOMIC DNA]</scope>
</reference>
<evidence type="ECO:0000259" key="2">
    <source>
        <dbReference type="PROSITE" id="PS50041"/>
    </source>
</evidence>
<dbReference type="PANTHER" id="PTHR22803">
    <property type="entry name" value="MANNOSE, PHOSPHOLIPASE, LECTIN RECEPTOR RELATED"/>
    <property type="match status" value="1"/>
</dbReference>
<dbReference type="SUPFAM" id="SSF56436">
    <property type="entry name" value="C-type lectin-like"/>
    <property type="match status" value="1"/>
</dbReference>
<dbReference type="PROSITE" id="PS50041">
    <property type="entry name" value="C_TYPE_LECTIN_2"/>
    <property type="match status" value="1"/>
</dbReference>
<dbReference type="Gene3D" id="3.10.100.10">
    <property type="entry name" value="Mannose-Binding Protein A, subunit A"/>
    <property type="match status" value="1"/>
</dbReference>